<dbReference type="Proteomes" id="UP000268652">
    <property type="component" value="Unassembled WGS sequence"/>
</dbReference>
<feature type="transmembrane region" description="Helical" evidence="2">
    <location>
        <begin position="411"/>
        <end position="428"/>
    </location>
</feature>
<feature type="compositionally biased region" description="Basic residues" evidence="1">
    <location>
        <begin position="258"/>
        <end position="267"/>
    </location>
</feature>
<comment type="caution">
    <text evidence="4">The sequence shown here is derived from an EMBL/GenBank/DDBJ whole genome shotgun (WGS) entry which is preliminary data.</text>
</comment>
<keyword evidence="2" id="KW-0472">Membrane</keyword>
<keyword evidence="2" id="KW-1133">Transmembrane helix</keyword>
<dbReference type="EMBL" id="RBDX01000055">
    <property type="protein sequence ID" value="RKN03234.1"/>
    <property type="molecule type" value="Genomic_DNA"/>
</dbReference>
<evidence type="ECO:0000256" key="2">
    <source>
        <dbReference type="SAM" id="Phobius"/>
    </source>
</evidence>
<keyword evidence="2" id="KW-0812">Transmembrane</keyword>
<feature type="transmembrane region" description="Helical" evidence="2">
    <location>
        <begin position="373"/>
        <end position="391"/>
    </location>
</feature>
<gene>
    <name evidence="5" type="ORF">D7318_31910</name>
    <name evidence="4" type="ORF">D7319_31915</name>
</gene>
<organism evidence="4 7">
    <name type="scientific">Streptomyces radicis</name>
    <dbReference type="NCBI Taxonomy" id="1750517"/>
    <lineage>
        <taxon>Bacteria</taxon>
        <taxon>Bacillati</taxon>
        <taxon>Actinomycetota</taxon>
        <taxon>Actinomycetes</taxon>
        <taxon>Kitasatosporales</taxon>
        <taxon>Streptomycetaceae</taxon>
        <taxon>Streptomyces</taxon>
    </lineage>
</organism>
<sequence>MDTAFRRAARCGAVRTDERTAATHSFHGRRWPRARKGACLPARGGTPGVPRPPAGELRRLGRRRDRHPGAALPGAQRAGRRLRHHRPHRRAGRRGGRTHRLHRGVQPPRRGRHRRPEPSGGRARQRAPRDVDGPRRRRRGAHQPHGCHPRRHHAPGAADRGARHRGRARRLPVRGHRRHAGRLAGEPRVVAVRRRLVARWARPPGVDADGGRRRGHAAVGQLRGLRRRRRAAGRDPGRRGRVRRLGRRRVPGPDRGGRAARARRHRAGTFPGHRRADAPRGGPGRGVHQLARHRRPTGPDRGRTRPAGGVAHRAARLAAVERGADAQRVGGRVPDRRRVRRLPGEPEQPRGRDPEGAGAVTGIRPWLRERSELGVCALLLVLGALVLGDVLTMDVDIEQRGPVGPTTMPTVVGVALLVVAALLAVDVLRGGRGEAEGGEDIDLAAPGDWRTVLLLAGVFLGNAVLIEPLGLPASGALMFWGSAWVLGSRAYHRDPLIAAVLSVATYVLFDSLLGIPLPGGPLMEVL</sequence>
<dbReference type="EMBL" id="RBDY01000054">
    <property type="protein sequence ID" value="RKN13127.1"/>
    <property type="molecule type" value="Genomic_DNA"/>
</dbReference>
<name>A0A3A9W207_9ACTN</name>
<feature type="region of interest" description="Disordered" evidence="1">
    <location>
        <begin position="204"/>
        <end position="358"/>
    </location>
</feature>
<dbReference type="InterPro" id="IPR009936">
    <property type="entry name" value="DUF1468"/>
</dbReference>
<keyword evidence="6" id="KW-1185">Reference proteome</keyword>
<dbReference type="AlphaFoldDB" id="A0A3A9W207"/>
<feature type="transmembrane region" description="Helical" evidence="2">
    <location>
        <begin position="496"/>
        <end position="517"/>
    </location>
</feature>
<feature type="compositionally biased region" description="Basic residues" evidence="1">
    <location>
        <begin position="78"/>
        <end position="115"/>
    </location>
</feature>
<proteinExistence type="predicted"/>
<evidence type="ECO:0000259" key="3">
    <source>
        <dbReference type="Pfam" id="PF07331"/>
    </source>
</evidence>
<feature type="domain" description="DUF1468" evidence="3">
    <location>
        <begin position="375"/>
        <end position="518"/>
    </location>
</feature>
<feature type="compositionally biased region" description="Basic residues" evidence="1">
    <location>
        <begin position="239"/>
        <end position="250"/>
    </location>
</feature>
<dbReference type="Proteomes" id="UP000275024">
    <property type="component" value="Unassembled WGS sequence"/>
</dbReference>
<evidence type="ECO:0000313" key="4">
    <source>
        <dbReference type="EMBL" id="RKN03234.1"/>
    </source>
</evidence>
<feature type="compositionally biased region" description="Basic and acidic residues" evidence="1">
    <location>
        <begin position="342"/>
        <end position="355"/>
    </location>
</feature>
<feature type="region of interest" description="Disordered" evidence="1">
    <location>
        <begin position="35"/>
        <end position="182"/>
    </location>
</feature>
<reference evidence="6 7" key="1">
    <citation type="submission" date="2018-09" db="EMBL/GenBank/DDBJ databases">
        <title>Streptomyces sp. nov. DS1-2, an endophytic actinomycete isolated from roots of Dendrobium scabrilingue.</title>
        <authorList>
            <person name="Kuncharoen N."/>
            <person name="Kudo T."/>
            <person name="Ohkuma M."/>
            <person name="Yuki M."/>
            <person name="Tanasupawat S."/>
        </authorList>
    </citation>
    <scope>NUCLEOTIDE SEQUENCE [LARGE SCALE GENOMIC DNA]</scope>
    <source>
        <strain evidence="4 7">AZ1-7</strain>
        <strain evidence="5 6">DS1-2</strain>
    </source>
</reference>
<feature type="compositionally biased region" description="Basic residues" evidence="1">
    <location>
        <begin position="162"/>
        <end position="181"/>
    </location>
</feature>
<evidence type="ECO:0000313" key="5">
    <source>
        <dbReference type="EMBL" id="RKN13127.1"/>
    </source>
</evidence>
<evidence type="ECO:0000313" key="7">
    <source>
        <dbReference type="Proteomes" id="UP000275024"/>
    </source>
</evidence>
<evidence type="ECO:0000256" key="1">
    <source>
        <dbReference type="SAM" id="MobiDB-lite"/>
    </source>
</evidence>
<dbReference type="Pfam" id="PF07331">
    <property type="entry name" value="TctB"/>
    <property type="match status" value="1"/>
</dbReference>
<protein>
    <submittedName>
        <fullName evidence="4">Tripartite tricarboxylate transporter TctB family protein</fullName>
    </submittedName>
</protein>
<accession>A0A3A9W207</accession>
<dbReference type="OrthoDB" id="5119225at2"/>
<evidence type="ECO:0000313" key="6">
    <source>
        <dbReference type="Proteomes" id="UP000268652"/>
    </source>
</evidence>
<feature type="compositionally biased region" description="Basic residues" evidence="1">
    <location>
        <begin position="135"/>
        <end position="154"/>
    </location>
</feature>